<accession>A0ACA9Q5S6</accession>
<gene>
    <name evidence="1" type="ORF">RPERSI_LOCUS12080</name>
</gene>
<feature type="non-terminal residue" evidence="1">
    <location>
        <position position="1"/>
    </location>
</feature>
<proteinExistence type="predicted"/>
<organism evidence="1 2">
    <name type="scientific">Racocetra persica</name>
    <dbReference type="NCBI Taxonomy" id="160502"/>
    <lineage>
        <taxon>Eukaryota</taxon>
        <taxon>Fungi</taxon>
        <taxon>Fungi incertae sedis</taxon>
        <taxon>Mucoromycota</taxon>
        <taxon>Glomeromycotina</taxon>
        <taxon>Glomeromycetes</taxon>
        <taxon>Diversisporales</taxon>
        <taxon>Gigasporaceae</taxon>
        <taxon>Racocetra</taxon>
    </lineage>
</organism>
<evidence type="ECO:0000313" key="1">
    <source>
        <dbReference type="EMBL" id="CAG8730218.1"/>
    </source>
</evidence>
<sequence length="50" mass="5874">AKTKFKLKHKLKIKDEVEDYTTGLLQRHIVEQVEDLVNIEAQEIIQITIL</sequence>
<evidence type="ECO:0000313" key="2">
    <source>
        <dbReference type="Proteomes" id="UP000789920"/>
    </source>
</evidence>
<dbReference type="EMBL" id="CAJVQC010025515">
    <property type="protein sequence ID" value="CAG8730218.1"/>
    <property type="molecule type" value="Genomic_DNA"/>
</dbReference>
<keyword evidence="2" id="KW-1185">Reference proteome</keyword>
<dbReference type="Proteomes" id="UP000789920">
    <property type="component" value="Unassembled WGS sequence"/>
</dbReference>
<reference evidence="1" key="1">
    <citation type="submission" date="2021-06" db="EMBL/GenBank/DDBJ databases">
        <authorList>
            <person name="Kallberg Y."/>
            <person name="Tangrot J."/>
            <person name="Rosling A."/>
        </authorList>
    </citation>
    <scope>NUCLEOTIDE SEQUENCE</scope>
    <source>
        <strain evidence="1">MA461A</strain>
    </source>
</reference>
<name>A0ACA9Q5S6_9GLOM</name>
<protein>
    <submittedName>
        <fullName evidence="1">306_t:CDS:1</fullName>
    </submittedName>
</protein>
<comment type="caution">
    <text evidence="1">The sequence shown here is derived from an EMBL/GenBank/DDBJ whole genome shotgun (WGS) entry which is preliminary data.</text>
</comment>